<comment type="similarity">
    <text evidence="1">Belongs to the oxygen-dependent FAD-linked oxidoreductase family.</text>
</comment>
<evidence type="ECO:0000256" key="1">
    <source>
        <dbReference type="ARBA" id="ARBA00005466"/>
    </source>
</evidence>
<feature type="domain" description="FAD-binding PCMH-type" evidence="4">
    <location>
        <begin position="131"/>
        <end position="318"/>
    </location>
</feature>
<dbReference type="Pfam" id="PF08031">
    <property type="entry name" value="BBE"/>
    <property type="match status" value="1"/>
</dbReference>
<dbReference type="Pfam" id="PF01565">
    <property type="entry name" value="FAD_binding_4"/>
    <property type="match status" value="1"/>
</dbReference>
<dbReference type="PANTHER" id="PTHR13878:SF97">
    <property type="entry name" value="ISOAMYL ALCOHOL OXIDASE"/>
    <property type="match status" value="1"/>
</dbReference>
<dbReference type="InterPro" id="IPR050432">
    <property type="entry name" value="FAD-linked_Oxidoreductases_BP"/>
</dbReference>
<dbReference type="PANTHER" id="PTHR13878">
    <property type="entry name" value="GULONOLACTONE OXIDASE"/>
    <property type="match status" value="1"/>
</dbReference>
<dbReference type="InterPro" id="IPR016166">
    <property type="entry name" value="FAD-bd_PCMH"/>
</dbReference>
<reference evidence="5" key="1">
    <citation type="submission" date="2023-06" db="EMBL/GenBank/DDBJ databases">
        <title>Genome-scale phylogeny and comparative genomics of the fungal order Sordariales.</title>
        <authorList>
            <consortium name="Lawrence Berkeley National Laboratory"/>
            <person name="Hensen N."/>
            <person name="Bonometti L."/>
            <person name="Westerberg I."/>
            <person name="Brannstrom I.O."/>
            <person name="Guillou S."/>
            <person name="Cros-Aarteil S."/>
            <person name="Calhoun S."/>
            <person name="Haridas S."/>
            <person name="Kuo A."/>
            <person name="Mondo S."/>
            <person name="Pangilinan J."/>
            <person name="Riley R."/>
            <person name="Labutti K."/>
            <person name="Andreopoulos B."/>
            <person name="Lipzen A."/>
            <person name="Chen C."/>
            <person name="Yanf M."/>
            <person name="Daum C."/>
            <person name="Ng V."/>
            <person name="Clum A."/>
            <person name="Steindorff A."/>
            <person name="Ohm R."/>
            <person name="Martin F."/>
            <person name="Silar P."/>
            <person name="Natvig D."/>
            <person name="Lalanne C."/>
            <person name="Gautier V."/>
            <person name="Ament-Velasquez S.L."/>
            <person name="Kruys A."/>
            <person name="Hutchinson M.I."/>
            <person name="Powell A.J."/>
            <person name="Barry K."/>
            <person name="Miller A.N."/>
            <person name="Grigoriev I.V."/>
            <person name="Debuchy R."/>
            <person name="Gladieux P."/>
            <person name="Thoren M.H."/>
            <person name="Johannesson H."/>
        </authorList>
    </citation>
    <scope>NUCLEOTIDE SEQUENCE</scope>
    <source>
        <strain evidence="5">PSN4</strain>
    </source>
</reference>
<keyword evidence="6" id="KW-1185">Reference proteome</keyword>
<name>A0AAJ0F6Q6_9PEZI</name>
<proteinExistence type="inferred from homology"/>
<dbReference type="GO" id="GO:0071949">
    <property type="term" value="F:FAD binding"/>
    <property type="evidence" value="ECO:0007669"/>
    <property type="project" value="InterPro"/>
</dbReference>
<evidence type="ECO:0000256" key="3">
    <source>
        <dbReference type="SAM" id="SignalP"/>
    </source>
</evidence>
<evidence type="ECO:0000259" key="4">
    <source>
        <dbReference type="PROSITE" id="PS51387"/>
    </source>
</evidence>
<feature type="chain" id="PRO_5042616461" evidence="3">
    <location>
        <begin position="21"/>
        <end position="599"/>
    </location>
</feature>
<dbReference type="EMBL" id="MU839839">
    <property type="protein sequence ID" value="KAK1752608.1"/>
    <property type="molecule type" value="Genomic_DNA"/>
</dbReference>
<dbReference type="InterPro" id="IPR036318">
    <property type="entry name" value="FAD-bd_PCMH-like_sf"/>
</dbReference>
<accession>A0AAJ0F6Q6</accession>
<dbReference type="SUPFAM" id="SSF56176">
    <property type="entry name" value="FAD-binding/transporter-associated domain-like"/>
    <property type="match status" value="1"/>
</dbReference>
<keyword evidence="2" id="KW-0560">Oxidoreductase</keyword>
<evidence type="ECO:0000313" key="6">
    <source>
        <dbReference type="Proteomes" id="UP001239445"/>
    </source>
</evidence>
<dbReference type="AlphaFoldDB" id="A0AAJ0F6Q6"/>
<dbReference type="PROSITE" id="PS51387">
    <property type="entry name" value="FAD_PCMH"/>
    <property type="match status" value="1"/>
</dbReference>
<organism evidence="5 6">
    <name type="scientific">Echria macrotheca</name>
    <dbReference type="NCBI Taxonomy" id="438768"/>
    <lineage>
        <taxon>Eukaryota</taxon>
        <taxon>Fungi</taxon>
        <taxon>Dikarya</taxon>
        <taxon>Ascomycota</taxon>
        <taxon>Pezizomycotina</taxon>
        <taxon>Sordariomycetes</taxon>
        <taxon>Sordariomycetidae</taxon>
        <taxon>Sordariales</taxon>
        <taxon>Schizotheciaceae</taxon>
        <taxon>Echria</taxon>
    </lineage>
</organism>
<dbReference type="Gene3D" id="3.30.465.10">
    <property type="match status" value="1"/>
</dbReference>
<feature type="signal peptide" evidence="3">
    <location>
        <begin position="1"/>
        <end position="20"/>
    </location>
</feature>
<evidence type="ECO:0000256" key="2">
    <source>
        <dbReference type="ARBA" id="ARBA00023002"/>
    </source>
</evidence>
<dbReference type="Gene3D" id="3.40.462.20">
    <property type="match status" value="1"/>
</dbReference>
<comment type="caution">
    <text evidence="5">The sequence shown here is derived from an EMBL/GenBank/DDBJ whole genome shotgun (WGS) entry which is preliminary data.</text>
</comment>
<sequence>MKLFITALIGSFLLYQTASANPDTAQLVPRTWNGQKYGCKCYFGDQCWPDSRTWNALNTTVDGNLAVYVPPEAACHTFFNGTLGTISTYDQAKCDTVTANYSSEKWITDQDMLLLWRYWTNSTCLPTTESSSPCTLGYYGVYLLKATKIAHIKAGVDFARRNNIRLVVRNSGHDFVGRSTGWGALVINTHSFQDIKFVDKWDAPGGYSGGAVTIAAGVQGRPLLRQAVAQKPPVTVVTGECPTVGVAGGYVQGGGHGPLTTQLGFAADNALSFDVITADGEYVTANAKENPDLFWALKGGGPAAFAVVVSATFKTFPEMRSAGATLYINSTHVTNETLYWEGVRIFHSHANSFVDAGLYVYFTITPLTLRVRPWVAFNQTAAGLDAILAPFKADLTAAGIPFENTPAKEYTTFFDLYIDLFEDESGGTPMLTSGWMFSRQDIAANNDGIITAFKKAISPREDLVNKGYMVGHLWNAGYGVPVPNSATNPRFRDAANLILYNLPVPTNATLEQKADIEDLLANTLDRTMRATGPKGCAYINEADPLQENWQDHFWGPDVYPKLLETRKKWDPHGVFYAISTPGTEDWEVIEYGTRLCKKL</sequence>
<protein>
    <submittedName>
        <fullName evidence="5">6-hydroxy-D-nicotine oxidase</fullName>
    </submittedName>
</protein>
<gene>
    <name evidence="5" type="ORF">QBC47DRAFT_61338</name>
</gene>
<dbReference type="InterPro" id="IPR016169">
    <property type="entry name" value="FAD-bd_PCMH_sub2"/>
</dbReference>
<evidence type="ECO:0000313" key="5">
    <source>
        <dbReference type="EMBL" id="KAK1752608.1"/>
    </source>
</evidence>
<keyword evidence="3" id="KW-0732">Signal</keyword>
<dbReference type="GO" id="GO:0016491">
    <property type="term" value="F:oxidoreductase activity"/>
    <property type="evidence" value="ECO:0007669"/>
    <property type="project" value="UniProtKB-KW"/>
</dbReference>
<dbReference type="InterPro" id="IPR006094">
    <property type="entry name" value="Oxid_FAD_bind_N"/>
</dbReference>
<dbReference type="Proteomes" id="UP001239445">
    <property type="component" value="Unassembled WGS sequence"/>
</dbReference>
<dbReference type="InterPro" id="IPR012951">
    <property type="entry name" value="BBE"/>
</dbReference>